<name>A0ABY8ENK1_MALFU</name>
<organism evidence="1 2">
    <name type="scientific">Malassezia furfur</name>
    <name type="common">Pityriasis versicolor infection agent</name>
    <name type="synonym">Pityrosporum furfur</name>
    <dbReference type="NCBI Taxonomy" id="55194"/>
    <lineage>
        <taxon>Eukaryota</taxon>
        <taxon>Fungi</taxon>
        <taxon>Dikarya</taxon>
        <taxon>Basidiomycota</taxon>
        <taxon>Ustilaginomycotina</taxon>
        <taxon>Malasseziomycetes</taxon>
        <taxon>Malasseziales</taxon>
        <taxon>Malasseziaceae</taxon>
        <taxon>Malassezia</taxon>
    </lineage>
</organism>
<gene>
    <name evidence="1" type="ORF">GLX27_001216</name>
</gene>
<keyword evidence="2" id="KW-1185">Reference proteome</keyword>
<reference evidence="1 2" key="1">
    <citation type="journal article" date="2020" name="Elife">
        <title>Loss of centromere function drives karyotype evolution in closely related Malassezia species.</title>
        <authorList>
            <person name="Sankaranarayanan S.R."/>
            <person name="Ianiri G."/>
            <person name="Coelho M.A."/>
            <person name="Reza M.H."/>
            <person name="Thimmappa B.C."/>
            <person name="Ganguly P."/>
            <person name="Vadnala R.N."/>
            <person name="Sun S."/>
            <person name="Siddharthan R."/>
            <person name="Tellgren-Roth C."/>
            <person name="Dawson T.L."/>
            <person name="Heitman J."/>
            <person name="Sanyal K."/>
        </authorList>
    </citation>
    <scope>NUCLEOTIDE SEQUENCE [LARGE SCALE GENOMIC DNA]</scope>
    <source>
        <strain evidence="1">CBS14141</strain>
    </source>
</reference>
<dbReference type="Gene3D" id="3.90.1410.10">
    <property type="entry name" value="set domain protein methyltransferase, domain 1"/>
    <property type="match status" value="1"/>
</dbReference>
<sequence>MDLAEINVSLLHKPYVRILPKTFGTPLEYYPAELSLLEGTSLYNNAQLQLQRTAESAQRLRAWLVSALETSTDPARELLRSAAQNEKAWLAQCRWAHNVYTRYGIC</sequence>
<dbReference type="EMBL" id="CP046234">
    <property type="protein sequence ID" value="WFD46579.1"/>
    <property type="molecule type" value="Genomic_DNA"/>
</dbReference>
<proteinExistence type="predicted"/>
<accession>A0ABY8ENK1</accession>
<evidence type="ECO:0000313" key="2">
    <source>
        <dbReference type="Proteomes" id="UP000818624"/>
    </source>
</evidence>
<protein>
    <submittedName>
        <fullName evidence="1">Uncharacterized protein</fullName>
    </submittedName>
</protein>
<evidence type="ECO:0000313" key="1">
    <source>
        <dbReference type="EMBL" id="WFD46579.1"/>
    </source>
</evidence>
<dbReference type="Proteomes" id="UP000818624">
    <property type="component" value="Chromosome 1"/>
</dbReference>